<dbReference type="Proteomes" id="UP000028681">
    <property type="component" value="Chromosome"/>
</dbReference>
<evidence type="ECO:0000256" key="7">
    <source>
        <dbReference type="ARBA" id="ARBA00023319"/>
    </source>
</evidence>
<dbReference type="GO" id="GO:0030288">
    <property type="term" value="C:outer membrane-bounded periplasmic space"/>
    <property type="evidence" value="ECO:0007669"/>
    <property type="project" value="InterPro"/>
</dbReference>
<dbReference type="PANTHER" id="PTHR30251">
    <property type="entry name" value="PILUS ASSEMBLY CHAPERONE"/>
    <property type="match status" value="1"/>
</dbReference>
<feature type="domain" description="Pili assembly chaperone N-terminal" evidence="10">
    <location>
        <begin position="19"/>
        <end position="136"/>
    </location>
</feature>
<dbReference type="InterPro" id="IPR018046">
    <property type="entry name" value="Pili_assmbl_chaperone_CS"/>
</dbReference>
<dbReference type="PANTHER" id="PTHR30251:SF2">
    <property type="entry name" value="FIMBRIAL CHAPERONE YADV-RELATED"/>
    <property type="match status" value="1"/>
</dbReference>
<keyword evidence="4 9" id="KW-0732">Signal</keyword>
<dbReference type="Pfam" id="PF02753">
    <property type="entry name" value="PapD_C"/>
    <property type="match status" value="1"/>
</dbReference>
<evidence type="ECO:0000256" key="4">
    <source>
        <dbReference type="ARBA" id="ARBA00022729"/>
    </source>
</evidence>
<dbReference type="GO" id="GO:0071555">
    <property type="term" value="P:cell wall organization"/>
    <property type="evidence" value="ECO:0007669"/>
    <property type="project" value="InterPro"/>
</dbReference>
<evidence type="ECO:0000259" key="10">
    <source>
        <dbReference type="Pfam" id="PF00345"/>
    </source>
</evidence>
<feature type="signal peptide" evidence="9">
    <location>
        <begin position="1"/>
        <end position="18"/>
    </location>
</feature>
<dbReference type="InterPro" id="IPR016147">
    <property type="entry name" value="Pili_assmbl_chaperone_N"/>
</dbReference>
<dbReference type="GeneID" id="33940465"/>
<dbReference type="InterPro" id="IPR050643">
    <property type="entry name" value="Periplasmic_pilus_chap"/>
</dbReference>
<evidence type="ECO:0000313" key="12">
    <source>
        <dbReference type="EMBL" id="AIJ09404.1"/>
    </source>
</evidence>
<evidence type="ECO:0000256" key="8">
    <source>
        <dbReference type="RuleBase" id="RU003918"/>
    </source>
</evidence>
<gene>
    <name evidence="12" type="ORF">ETEE_2975</name>
</gene>
<comment type="subcellular location">
    <subcellularLocation>
        <location evidence="1 8">Periplasm</location>
    </subcellularLocation>
</comment>
<dbReference type="InterPro" id="IPR036316">
    <property type="entry name" value="Pili_assmbl_chap_C_dom_sf"/>
</dbReference>
<dbReference type="InterPro" id="IPR001829">
    <property type="entry name" value="Pili_assmbl_chaperone_bac"/>
</dbReference>
<dbReference type="InterPro" id="IPR008962">
    <property type="entry name" value="PapD-like_sf"/>
</dbReference>
<accession>A0A076LV22</accession>
<evidence type="ECO:0000256" key="9">
    <source>
        <dbReference type="SAM" id="SignalP"/>
    </source>
</evidence>
<evidence type="ECO:0000256" key="3">
    <source>
        <dbReference type="ARBA" id="ARBA00022558"/>
    </source>
</evidence>
<dbReference type="PRINTS" id="PR00969">
    <property type="entry name" value="CHAPERONPILI"/>
</dbReference>
<evidence type="ECO:0000256" key="6">
    <source>
        <dbReference type="ARBA" id="ARBA00023186"/>
    </source>
</evidence>
<dbReference type="Gene3D" id="2.60.40.10">
    <property type="entry name" value="Immunoglobulins"/>
    <property type="match status" value="2"/>
</dbReference>
<dbReference type="RefSeq" id="WP_034163625.1">
    <property type="nucleotide sequence ID" value="NZ_CP006664.1"/>
</dbReference>
<proteinExistence type="inferred from homology"/>
<evidence type="ECO:0000256" key="5">
    <source>
        <dbReference type="ARBA" id="ARBA00022764"/>
    </source>
</evidence>
<dbReference type="SUPFAM" id="SSF49584">
    <property type="entry name" value="Periplasmic chaperone C-domain"/>
    <property type="match status" value="1"/>
</dbReference>
<keyword evidence="3" id="KW-1029">Fimbrium biogenesis</keyword>
<dbReference type="EMBL" id="CP006664">
    <property type="protein sequence ID" value="AIJ09404.1"/>
    <property type="molecule type" value="Genomic_DNA"/>
</dbReference>
<keyword evidence="5" id="KW-0574">Periplasm</keyword>
<evidence type="ECO:0000259" key="11">
    <source>
        <dbReference type="Pfam" id="PF02753"/>
    </source>
</evidence>
<keyword evidence="6 8" id="KW-0143">Chaperone</keyword>
<dbReference type="AlphaFoldDB" id="A0A076LV22"/>
<comment type="similarity">
    <text evidence="2 8">Belongs to the periplasmic pilus chaperone family.</text>
</comment>
<dbReference type="KEGG" id="ete:ETEE_2975"/>
<dbReference type="InterPro" id="IPR016148">
    <property type="entry name" value="Pili_assmbl_chaperone_C"/>
</dbReference>
<name>A0A076LV22_9GAMM</name>
<dbReference type="Pfam" id="PF00345">
    <property type="entry name" value="PapD_N"/>
    <property type="match status" value="1"/>
</dbReference>
<sequence length="228" mass="24987">MKRIVAALLLVSAFAAHAGIQVDATRVIYNGDEKSASLPIHNDSADAYMVQTWLDKGDSTKVESKLPMVVVPPIVKLDAQKSAILRFIYSGQGFPQDQETLLWVNVQEIPPTPKQENVLQVAVRTRIKLFYRPSSLHTTLDEQVHKLRWQKAGNQLLAINDGPLHITFGSVQMQGSNGKPIAVDANMVDPHSRLAIAIPAGARVGNTVSFSYINDFGGRTEVKDAVVH</sequence>
<dbReference type="FunFam" id="2.60.40.10:FF:000458">
    <property type="entry name" value="Molecular chaperone FimC"/>
    <property type="match status" value="1"/>
</dbReference>
<protein>
    <submittedName>
        <fullName evidence="12">Pili assembly chaperone</fullName>
    </submittedName>
</protein>
<dbReference type="PROSITE" id="PS00635">
    <property type="entry name" value="PILI_CHAPERONE"/>
    <property type="match status" value="1"/>
</dbReference>
<reference evidence="12 13" key="1">
    <citation type="journal article" date="2012" name="PLoS ONE">
        <title>Edwardsiella comparative phylogenomics reveal the new intra/inter-species taxonomic relationships, virulence evolution and niche adaptation mechanisms.</title>
        <authorList>
            <person name="Yang M."/>
            <person name="Lv Y."/>
            <person name="Xiao J."/>
            <person name="Wu H."/>
            <person name="Zheng H."/>
            <person name="Liu Q."/>
            <person name="Zhang Y."/>
            <person name="Wang Q."/>
        </authorList>
    </citation>
    <scope>NUCLEOTIDE SEQUENCE [LARGE SCALE GENOMIC DNA]</scope>
    <source>
        <strain evidence="13">080813</strain>
    </source>
</reference>
<dbReference type="InterPro" id="IPR013783">
    <property type="entry name" value="Ig-like_fold"/>
</dbReference>
<organism evidence="12 13">
    <name type="scientific">Edwardsiella anguillarum ET080813</name>
    <dbReference type="NCBI Taxonomy" id="667120"/>
    <lineage>
        <taxon>Bacteria</taxon>
        <taxon>Pseudomonadati</taxon>
        <taxon>Pseudomonadota</taxon>
        <taxon>Gammaproteobacteria</taxon>
        <taxon>Enterobacterales</taxon>
        <taxon>Hafniaceae</taxon>
        <taxon>Edwardsiella</taxon>
    </lineage>
</organism>
<feature type="chain" id="PRO_5001714784" evidence="9">
    <location>
        <begin position="19"/>
        <end position="228"/>
    </location>
</feature>
<feature type="domain" description="Pili assembly chaperone C-terminal" evidence="11">
    <location>
        <begin position="160"/>
        <end position="220"/>
    </location>
</feature>
<dbReference type="HOGENOM" id="CLU_070768_0_2_6"/>
<dbReference type="SUPFAM" id="SSF49354">
    <property type="entry name" value="PapD-like"/>
    <property type="match status" value="1"/>
</dbReference>
<evidence type="ECO:0000256" key="1">
    <source>
        <dbReference type="ARBA" id="ARBA00004418"/>
    </source>
</evidence>
<evidence type="ECO:0000256" key="2">
    <source>
        <dbReference type="ARBA" id="ARBA00007399"/>
    </source>
</evidence>
<evidence type="ECO:0000313" key="13">
    <source>
        <dbReference type="Proteomes" id="UP000028681"/>
    </source>
</evidence>
<keyword evidence="7" id="KW-0393">Immunoglobulin domain</keyword>